<feature type="compositionally biased region" description="Polar residues" evidence="1">
    <location>
        <begin position="7"/>
        <end position="43"/>
    </location>
</feature>
<keyword evidence="2" id="KW-0548">Nucleotidyltransferase</keyword>
<evidence type="ECO:0000256" key="1">
    <source>
        <dbReference type="SAM" id="MobiDB-lite"/>
    </source>
</evidence>
<dbReference type="Proteomes" id="UP000319191">
    <property type="component" value="Unassembled WGS sequence"/>
</dbReference>
<feature type="region of interest" description="Disordered" evidence="1">
    <location>
        <begin position="1"/>
        <end position="43"/>
    </location>
</feature>
<feature type="non-terminal residue" evidence="2">
    <location>
        <position position="1"/>
    </location>
</feature>
<reference evidence="2 3" key="1">
    <citation type="submission" date="2019-01" db="EMBL/GenBank/DDBJ databases">
        <title>Coherence of Microcystis species and biogeography revealed through population genomics.</title>
        <authorList>
            <person name="Perez-Carrascal O.M."/>
            <person name="Terrat Y."/>
            <person name="Giani A."/>
            <person name="Fortin N."/>
            <person name="Tromas N."/>
            <person name="Shapiro B.J."/>
        </authorList>
    </citation>
    <scope>NUCLEOTIDE SEQUENCE [LARGE SCALE GENOMIC DNA]</scope>
    <source>
        <strain evidence="2">Mn_MB_F_20050700_S1D</strain>
    </source>
</reference>
<gene>
    <name evidence="2" type="ORF">EWV54_01400</name>
</gene>
<name>A0A552JBM4_9CHRO</name>
<comment type="caution">
    <text evidence="2">The sequence shown here is derived from an EMBL/GenBank/DDBJ whole genome shotgun (WGS) entry which is preliminary data.</text>
</comment>
<dbReference type="AlphaFoldDB" id="A0A552JBM4"/>
<keyword evidence="2" id="KW-0808">Transferase</keyword>
<protein>
    <submittedName>
        <fullName evidence="2">RNA-directed DNA polymerase</fullName>
    </submittedName>
</protein>
<proteinExistence type="predicted"/>
<sequence>HDDKSASDGSLKSSTLTSSDVNVDNTRTTKRSQVVSLTRKQSN</sequence>
<evidence type="ECO:0000313" key="3">
    <source>
        <dbReference type="Proteomes" id="UP000319191"/>
    </source>
</evidence>
<evidence type="ECO:0000313" key="2">
    <source>
        <dbReference type="EMBL" id="TRU93168.1"/>
    </source>
</evidence>
<keyword evidence="2" id="KW-0695">RNA-directed DNA polymerase</keyword>
<dbReference type="GO" id="GO:0003964">
    <property type="term" value="F:RNA-directed DNA polymerase activity"/>
    <property type="evidence" value="ECO:0007669"/>
    <property type="project" value="UniProtKB-KW"/>
</dbReference>
<dbReference type="EMBL" id="SFAV01000014">
    <property type="protein sequence ID" value="TRU93168.1"/>
    <property type="molecule type" value="Genomic_DNA"/>
</dbReference>
<accession>A0A552JBM4</accession>
<organism evidence="2 3">
    <name type="scientific">Microcystis novacekii Mn_MB_F_20050700_S1D</name>
    <dbReference type="NCBI Taxonomy" id="2486266"/>
    <lineage>
        <taxon>Bacteria</taxon>
        <taxon>Bacillati</taxon>
        <taxon>Cyanobacteriota</taxon>
        <taxon>Cyanophyceae</taxon>
        <taxon>Oscillatoriophycideae</taxon>
        <taxon>Chroococcales</taxon>
        <taxon>Microcystaceae</taxon>
        <taxon>Microcystis</taxon>
    </lineage>
</organism>